<dbReference type="Proteomes" id="UP000822862">
    <property type="component" value="Chromosome"/>
</dbReference>
<keyword evidence="3" id="KW-1185">Reference proteome</keyword>
<name>A0ABX8Z1A3_9BACT</name>
<feature type="transmembrane region" description="Helical" evidence="1">
    <location>
        <begin position="111"/>
        <end position="128"/>
    </location>
</feature>
<keyword evidence="1" id="KW-1133">Transmembrane helix</keyword>
<feature type="transmembrane region" description="Helical" evidence="1">
    <location>
        <begin position="13"/>
        <end position="30"/>
    </location>
</feature>
<proteinExistence type="predicted"/>
<sequence>MDSTFTELEIRKLWVRIFLFSILLEIISYIDALELGKIPKDVLSAGSTFGFFCLYKWMLFYFGYLKKGIKFLTYAIYANAFGMGIQALSFFFEEVLIFQSFNSQLKKMHPLFLFLTYLTSFALFYANVKLRKVNKIRKLS</sequence>
<evidence type="ECO:0000256" key="1">
    <source>
        <dbReference type="SAM" id="Phobius"/>
    </source>
</evidence>
<feature type="transmembrane region" description="Helical" evidence="1">
    <location>
        <begin position="42"/>
        <end position="64"/>
    </location>
</feature>
<keyword evidence="1" id="KW-0472">Membrane</keyword>
<feature type="transmembrane region" description="Helical" evidence="1">
    <location>
        <begin position="71"/>
        <end position="91"/>
    </location>
</feature>
<accession>A0ABX8Z1A3</accession>
<reference evidence="2 3" key="1">
    <citation type="submission" date="2021-05" db="EMBL/GenBank/DDBJ databases">
        <title>Ecology and evolution of chlamydial symbionts of arthropods.</title>
        <authorList>
            <person name="Halter T."/>
            <person name="Sixt B.S."/>
            <person name="Toenshoff E.R."/>
            <person name="Koestlbacher S."/>
            <person name="Schulz F."/>
            <person name="Kostanjsek R."/>
            <person name="Collingro A."/>
            <person name="Hendrickx F."/>
            <person name="Horn M."/>
        </authorList>
    </citation>
    <scope>NUCLEOTIDE SEQUENCE [LARGE SCALE GENOMIC DNA]</scope>
    <source>
        <strain evidence="2 3">15C</strain>
    </source>
</reference>
<evidence type="ECO:0000313" key="3">
    <source>
        <dbReference type="Proteomes" id="UP000822862"/>
    </source>
</evidence>
<dbReference type="RefSeq" id="WP_194845262.1">
    <property type="nucleotide sequence ID" value="NZ_CP075585.1"/>
</dbReference>
<keyword evidence="1" id="KW-0812">Transmembrane</keyword>
<organism evidence="2 3">
    <name type="scientific">Candidatus Rhabdochlamydia porcellionis</name>
    <dbReference type="NCBI Taxonomy" id="225148"/>
    <lineage>
        <taxon>Bacteria</taxon>
        <taxon>Pseudomonadati</taxon>
        <taxon>Chlamydiota</taxon>
        <taxon>Chlamydiia</taxon>
        <taxon>Parachlamydiales</taxon>
        <taxon>Candidatus Rhabdochlamydiaceae</taxon>
        <taxon>Candidatus Rhabdochlamydia</taxon>
    </lineage>
</organism>
<evidence type="ECO:0000313" key="2">
    <source>
        <dbReference type="EMBL" id="QZA59218.1"/>
    </source>
</evidence>
<gene>
    <name evidence="2" type="ORF">RHAB15C_0001103</name>
</gene>
<protein>
    <submittedName>
        <fullName evidence="2">Uncharacterized protein</fullName>
    </submittedName>
</protein>
<dbReference type="EMBL" id="CP075585">
    <property type="protein sequence ID" value="QZA59218.1"/>
    <property type="molecule type" value="Genomic_DNA"/>
</dbReference>